<keyword evidence="2" id="KW-0413">Isomerase</keyword>
<reference evidence="3" key="1">
    <citation type="journal article" date="2019" name="Int. J. Syst. Evol. Microbiol.">
        <title>The Global Catalogue of Microorganisms (GCM) 10K type strain sequencing project: providing services to taxonomists for standard genome sequencing and annotation.</title>
        <authorList>
            <consortium name="The Broad Institute Genomics Platform"/>
            <consortium name="The Broad Institute Genome Sequencing Center for Infectious Disease"/>
            <person name="Wu L."/>
            <person name="Ma J."/>
        </authorList>
    </citation>
    <scope>NUCLEOTIDE SEQUENCE [LARGE SCALE GENOMIC DNA]</scope>
    <source>
        <strain evidence="3">CCUG 59129</strain>
    </source>
</reference>
<dbReference type="EMBL" id="JBHTJZ010000030">
    <property type="protein sequence ID" value="MFD0961097.1"/>
    <property type="molecule type" value="Genomic_DNA"/>
</dbReference>
<dbReference type="Proteomes" id="UP001596989">
    <property type="component" value="Unassembled WGS sequence"/>
</dbReference>
<feature type="domain" description="Xylose isomerase-like TIM barrel" evidence="1">
    <location>
        <begin position="20"/>
        <end position="254"/>
    </location>
</feature>
<dbReference type="InterPro" id="IPR036237">
    <property type="entry name" value="Xyl_isomerase-like_sf"/>
</dbReference>
<protein>
    <submittedName>
        <fullName evidence="2">Sugar phosphate isomerase/epimerase family protein</fullName>
    </submittedName>
</protein>
<evidence type="ECO:0000313" key="3">
    <source>
        <dbReference type="Proteomes" id="UP001596989"/>
    </source>
</evidence>
<dbReference type="RefSeq" id="WP_377566337.1">
    <property type="nucleotide sequence ID" value="NZ_JBHTJZ010000030.1"/>
</dbReference>
<evidence type="ECO:0000313" key="2">
    <source>
        <dbReference type="EMBL" id="MFD0961097.1"/>
    </source>
</evidence>
<accession>A0ABW3HU80</accession>
<dbReference type="SUPFAM" id="SSF51658">
    <property type="entry name" value="Xylose isomerase-like"/>
    <property type="match status" value="1"/>
</dbReference>
<dbReference type="InterPro" id="IPR050312">
    <property type="entry name" value="IolE/XylAMocC-like"/>
</dbReference>
<evidence type="ECO:0000259" key="1">
    <source>
        <dbReference type="Pfam" id="PF01261"/>
    </source>
</evidence>
<keyword evidence="3" id="KW-1185">Reference proteome</keyword>
<gene>
    <name evidence="2" type="ORF">ACFQ2I_17170</name>
</gene>
<organism evidence="2 3">
    <name type="scientific">Paenibacillus chungangensis</name>
    <dbReference type="NCBI Taxonomy" id="696535"/>
    <lineage>
        <taxon>Bacteria</taxon>
        <taxon>Bacillati</taxon>
        <taxon>Bacillota</taxon>
        <taxon>Bacilli</taxon>
        <taxon>Bacillales</taxon>
        <taxon>Paenibacillaceae</taxon>
        <taxon>Paenibacillus</taxon>
    </lineage>
</organism>
<dbReference type="Pfam" id="PF01261">
    <property type="entry name" value="AP_endonuc_2"/>
    <property type="match status" value="1"/>
</dbReference>
<comment type="caution">
    <text evidence="2">The sequence shown here is derived from an EMBL/GenBank/DDBJ whole genome shotgun (WGS) entry which is preliminary data.</text>
</comment>
<dbReference type="InterPro" id="IPR013022">
    <property type="entry name" value="Xyl_isomerase-like_TIM-brl"/>
</dbReference>
<sequence>MIRGLTRAGVGDIGNDKDFIEKASQYGFQAVDIDPLRLIKQYGIEGSRELLLKYHMQIGCFGIPVDWQSDEATFRQGLQRLIECAAAAADLGVNKCGAYILPSNDQRALPFLIKATKRLRLCAEILGEYNIQLALEFVGSHHLRTQWKYPFIWRLDDTLEWIDMIGSSNVGLLFDSYHWHTNGLNVSDIIKLRRDQIVHVHINDAYDLPIEDLLDHERIYPGDGIIDLVGFLQSLKVIGYEGVVSQEVISSNKNQDALTLLKKTKDAFDYVFAQI</sequence>
<dbReference type="GO" id="GO:0016853">
    <property type="term" value="F:isomerase activity"/>
    <property type="evidence" value="ECO:0007669"/>
    <property type="project" value="UniProtKB-KW"/>
</dbReference>
<dbReference type="Gene3D" id="3.20.20.150">
    <property type="entry name" value="Divalent-metal-dependent TIM barrel enzymes"/>
    <property type="match status" value="1"/>
</dbReference>
<proteinExistence type="predicted"/>
<dbReference type="PANTHER" id="PTHR12110">
    <property type="entry name" value="HYDROXYPYRUVATE ISOMERASE"/>
    <property type="match status" value="1"/>
</dbReference>
<name>A0ABW3HU80_9BACL</name>
<dbReference type="PANTHER" id="PTHR12110:SF21">
    <property type="entry name" value="XYLOSE ISOMERASE-LIKE TIM BARREL DOMAIN-CONTAINING PROTEIN"/>
    <property type="match status" value="1"/>
</dbReference>